<keyword evidence="7" id="KW-0256">Endoplasmic reticulum</keyword>
<evidence type="ECO:0000256" key="9">
    <source>
        <dbReference type="ARBA" id="ARBA00022989"/>
    </source>
</evidence>
<proteinExistence type="predicted"/>
<evidence type="ECO:0000256" key="11">
    <source>
        <dbReference type="ARBA" id="ARBA00023136"/>
    </source>
</evidence>
<evidence type="ECO:0000256" key="8">
    <source>
        <dbReference type="ARBA" id="ARBA00022968"/>
    </source>
</evidence>
<reference evidence="16" key="1">
    <citation type="submission" date="2016-10" db="EMBL/GenBank/DDBJ databases">
        <authorList>
            <person name="Varghese N."/>
            <person name="Submissions S."/>
        </authorList>
    </citation>
    <scope>NUCLEOTIDE SEQUENCE [LARGE SCALE GENOMIC DNA]</scope>
    <source>
        <strain evidence="16">DSM 15310</strain>
    </source>
</reference>
<dbReference type="Pfam" id="PF02485">
    <property type="entry name" value="Branch"/>
    <property type="match status" value="1"/>
</dbReference>
<evidence type="ECO:0000256" key="14">
    <source>
        <dbReference type="ARBA" id="ARBA00042865"/>
    </source>
</evidence>
<dbReference type="GO" id="GO:0046872">
    <property type="term" value="F:metal ion binding"/>
    <property type="evidence" value="ECO:0007669"/>
    <property type="project" value="UniProtKB-KW"/>
</dbReference>
<dbReference type="GO" id="GO:0050650">
    <property type="term" value="P:chondroitin sulfate proteoglycan biosynthetic process"/>
    <property type="evidence" value="ECO:0007669"/>
    <property type="project" value="TreeGrafter"/>
</dbReference>
<protein>
    <recommendedName>
        <fullName evidence="14">Peptide O-xylosyltransferase</fullName>
    </recommendedName>
</protein>
<evidence type="ECO:0000256" key="5">
    <source>
        <dbReference type="ARBA" id="ARBA00022692"/>
    </source>
</evidence>
<dbReference type="Proteomes" id="UP000198697">
    <property type="component" value="Unassembled WGS sequence"/>
</dbReference>
<dbReference type="GO" id="GO:0030158">
    <property type="term" value="F:protein xylosyltransferase activity"/>
    <property type="evidence" value="ECO:0007669"/>
    <property type="project" value="InterPro"/>
</dbReference>
<dbReference type="InterPro" id="IPR003406">
    <property type="entry name" value="Glyco_trans_14"/>
</dbReference>
<keyword evidence="4" id="KW-0808">Transferase</keyword>
<keyword evidence="16" id="KW-1185">Reference proteome</keyword>
<gene>
    <name evidence="15" type="ORF">SAMN04487998_3638</name>
</gene>
<evidence type="ECO:0000256" key="1">
    <source>
        <dbReference type="ARBA" id="ARBA00004323"/>
    </source>
</evidence>
<evidence type="ECO:0000256" key="6">
    <source>
        <dbReference type="ARBA" id="ARBA00022723"/>
    </source>
</evidence>
<dbReference type="PANTHER" id="PTHR46025:SF3">
    <property type="entry name" value="XYLOSYLTRANSFERASE OXT"/>
    <property type="match status" value="1"/>
</dbReference>
<keyword evidence="12" id="KW-1015">Disulfide bond</keyword>
<dbReference type="AlphaFoldDB" id="A0A1I0J3W7"/>
<dbReference type="PANTHER" id="PTHR46025">
    <property type="entry name" value="XYLOSYLTRANSFERASE OXT"/>
    <property type="match status" value="1"/>
</dbReference>
<keyword evidence="9" id="KW-1133">Transmembrane helix</keyword>
<evidence type="ECO:0000256" key="13">
    <source>
        <dbReference type="ARBA" id="ARBA00023180"/>
    </source>
</evidence>
<comment type="subcellular location">
    <subcellularLocation>
        <location evidence="2">Endoplasmic reticulum membrane</location>
        <topology evidence="2">Single-pass type II membrane protein</topology>
    </subcellularLocation>
    <subcellularLocation>
        <location evidence="1">Golgi apparatus membrane</location>
        <topology evidence="1">Single-pass type II membrane protein</topology>
    </subcellularLocation>
</comment>
<evidence type="ECO:0000256" key="7">
    <source>
        <dbReference type="ARBA" id="ARBA00022824"/>
    </source>
</evidence>
<keyword evidence="11" id="KW-0472">Membrane</keyword>
<evidence type="ECO:0000256" key="10">
    <source>
        <dbReference type="ARBA" id="ARBA00023034"/>
    </source>
</evidence>
<evidence type="ECO:0000256" key="12">
    <source>
        <dbReference type="ARBA" id="ARBA00023157"/>
    </source>
</evidence>
<keyword evidence="6" id="KW-0479">Metal-binding</keyword>
<organism evidence="15 16">
    <name type="scientific">Hymenobacter actinosclerus</name>
    <dbReference type="NCBI Taxonomy" id="82805"/>
    <lineage>
        <taxon>Bacteria</taxon>
        <taxon>Pseudomonadati</taxon>
        <taxon>Bacteroidota</taxon>
        <taxon>Cytophagia</taxon>
        <taxon>Cytophagales</taxon>
        <taxon>Hymenobacteraceae</taxon>
        <taxon>Hymenobacter</taxon>
    </lineage>
</organism>
<dbReference type="EMBL" id="FOHS01000006">
    <property type="protein sequence ID" value="SEU04217.1"/>
    <property type="molecule type" value="Genomic_DNA"/>
</dbReference>
<dbReference type="RefSeq" id="WP_092774147.1">
    <property type="nucleotide sequence ID" value="NZ_FOHS01000006.1"/>
</dbReference>
<sequence length="286" mass="32991">MRIAHLLMVHKNPAQVGRLVRALAHEQSAVYIHLDGKVDARDYEQLARLPGVRFIRRRYAINWASFSFVEATVQGFREILSSEQEFDFINVLSGQDYPLRSAAEIHAFFVQHPGRSFLAYEPVEGSAWWQHALSRLEQYHTIQYRFRLQYRLQNVLNRLLPRRRFPLPYPLYGGPYGGWWTLARGGAAYLVEFMDQHAEVRRFGRLTWGADEFLPATILLNSPLKDTIINDSLRYVDWSEGGANPKLLGLADAAALRQSPKLFARKFDITYDEKILDLLDQGLVKG</sequence>
<evidence type="ECO:0000313" key="15">
    <source>
        <dbReference type="EMBL" id="SEU04217.1"/>
    </source>
</evidence>
<name>A0A1I0J3W7_9BACT</name>
<keyword evidence="13" id="KW-0325">Glycoprotein</keyword>
<dbReference type="STRING" id="82805.SAMN04487998_3638"/>
<evidence type="ECO:0000256" key="3">
    <source>
        <dbReference type="ARBA" id="ARBA00022676"/>
    </source>
</evidence>
<keyword evidence="5" id="KW-0812">Transmembrane</keyword>
<dbReference type="GO" id="GO:0016020">
    <property type="term" value="C:membrane"/>
    <property type="evidence" value="ECO:0007669"/>
    <property type="project" value="InterPro"/>
</dbReference>
<keyword evidence="8" id="KW-0735">Signal-anchor</keyword>
<dbReference type="InterPro" id="IPR043538">
    <property type="entry name" value="XYLT"/>
</dbReference>
<evidence type="ECO:0000256" key="2">
    <source>
        <dbReference type="ARBA" id="ARBA00004648"/>
    </source>
</evidence>
<keyword evidence="10" id="KW-0333">Golgi apparatus</keyword>
<keyword evidence="3" id="KW-0328">Glycosyltransferase</keyword>
<dbReference type="GO" id="GO:0015012">
    <property type="term" value="P:heparan sulfate proteoglycan biosynthetic process"/>
    <property type="evidence" value="ECO:0007669"/>
    <property type="project" value="TreeGrafter"/>
</dbReference>
<dbReference type="OrthoDB" id="7943907at2"/>
<accession>A0A1I0J3W7</accession>
<evidence type="ECO:0000313" key="16">
    <source>
        <dbReference type="Proteomes" id="UP000198697"/>
    </source>
</evidence>
<evidence type="ECO:0000256" key="4">
    <source>
        <dbReference type="ARBA" id="ARBA00022679"/>
    </source>
</evidence>